<dbReference type="PANTHER" id="PTHR45138:SF9">
    <property type="entry name" value="DIGUANYLATE CYCLASE DGCM-RELATED"/>
    <property type="match status" value="1"/>
</dbReference>
<evidence type="ECO:0000313" key="11">
    <source>
        <dbReference type="EMBL" id="HAJ0832571.1"/>
    </source>
</evidence>
<reference evidence="13 19" key="7">
    <citation type="submission" date="2019-10" db="EMBL/GenBank/DDBJ databases">
        <title>Comparative genomic analysis of antimicrobial resistant Escherichia coli of diverse origin.</title>
        <authorList>
            <person name="Ghatak S."/>
            <person name="Milton A.P."/>
            <person name="Rhetso K."/>
            <person name="Purkait D."/>
            <person name="Das S."/>
            <person name="Puro K.-U."/>
            <person name="Shakuntala I."/>
            <person name="Sen A."/>
            <person name="Sanjukta R."/>
            <person name="Priya G.B."/>
            <person name="Mawlong M."/>
            <person name="Lyngdoh V."/>
            <person name="Rynghang J."/>
            <person name="Mawphlang B.L."/>
        </authorList>
    </citation>
    <scope>NUCLEOTIDE SEQUENCE [LARGE SCALE GENOMIC DNA]</scope>
    <source>
        <strain evidence="13 19">SE161</strain>
    </source>
</reference>
<dbReference type="EMBL" id="QEMT01000030">
    <property type="protein sequence ID" value="PWH59359.1"/>
    <property type="molecule type" value="Genomic_DNA"/>
</dbReference>
<keyword evidence="12" id="KW-0548">Nucleotidyltransferase</keyword>
<evidence type="ECO:0000256" key="6">
    <source>
        <dbReference type="ARBA" id="ARBA00034247"/>
    </source>
</evidence>
<dbReference type="PROSITE" id="PS50887">
    <property type="entry name" value="GGDEF"/>
    <property type="match status" value="1"/>
</dbReference>
<proteinExistence type="predicted"/>
<dbReference type="InterPro" id="IPR029787">
    <property type="entry name" value="Nucleotide_cyclase"/>
</dbReference>
<dbReference type="SMART" id="SM00267">
    <property type="entry name" value="GGDEF"/>
    <property type="match status" value="1"/>
</dbReference>
<dbReference type="Proteomes" id="UP000184277">
    <property type="component" value="Unassembled WGS sequence"/>
</dbReference>
<dbReference type="GO" id="GO:0005525">
    <property type="term" value="F:GTP binding"/>
    <property type="evidence" value="ECO:0007669"/>
    <property type="project" value="UniProtKB-KW"/>
</dbReference>
<evidence type="ECO:0000313" key="14">
    <source>
        <dbReference type="EMBL" id="OJR55903.1"/>
    </source>
</evidence>
<comment type="catalytic activity">
    <reaction evidence="6">
        <text>2 GTP = 3',3'-c-di-GMP + 2 diphosphate</text>
        <dbReference type="Rhea" id="RHEA:24898"/>
        <dbReference type="ChEBI" id="CHEBI:33019"/>
        <dbReference type="ChEBI" id="CHEBI:37565"/>
        <dbReference type="ChEBI" id="CHEBI:58805"/>
        <dbReference type="EC" id="2.7.7.65"/>
    </reaction>
</comment>
<reference evidence="14 16" key="1">
    <citation type="submission" date="2016-10" db="EMBL/GenBank/DDBJ databases">
        <title>Comprehensive resistome analysis reveals the prevalence of NDM and MCR-1 in Chinese poultry production.</title>
        <authorList>
            <person name="Wang Y."/>
            <person name="Zhang R."/>
            <person name="Li J."/>
            <person name="Wu Z."/>
            <person name="Wenjuan Y."/>
            <person name="Schwarz S."/>
            <person name="Tyrrell J."/>
            <person name="Zheng Y."/>
            <person name="Wang S."/>
            <person name="Shen Z."/>
            <person name="Liu Z."/>
            <person name="Lei L."/>
            <person name="Li M."/>
            <person name="Zhang Q."/>
            <person name="Wu C."/>
            <person name="Zhang Q."/>
            <person name="Wu Y."/>
            <person name="Walsh T."/>
            <person name="Shen J."/>
        </authorList>
    </citation>
    <scope>NUCLEOTIDE SEQUENCE [LARGE SCALE GENOMIC DNA]</scope>
    <source>
        <strain evidence="14 16">570</strain>
    </source>
</reference>
<organism evidence="12 18">
    <name type="scientific">Escherichia coli</name>
    <dbReference type="NCBI Taxonomy" id="562"/>
    <lineage>
        <taxon>Bacteria</taxon>
        <taxon>Pseudomonadati</taxon>
        <taxon>Pseudomonadota</taxon>
        <taxon>Gammaproteobacteria</taxon>
        <taxon>Enterobacterales</taxon>
        <taxon>Enterobacteriaceae</taxon>
        <taxon>Escherichia</taxon>
    </lineage>
</organism>
<evidence type="ECO:0000256" key="5">
    <source>
        <dbReference type="ARBA" id="ARBA00023134"/>
    </source>
</evidence>
<evidence type="ECO:0000313" key="8">
    <source>
        <dbReference type="EMBL" id="EFA8786484.1"/>
    </source>
</evidence>
<evidence type="ECO:0000313" key="20">
    <source>
        <dbReference type="Proteomes" id="UP000519182"/>
    </source>
</evidence>
<dbReference type="InterPro" id="IPR000160">
    <property type="entry name" value="GGDEF_dom"/>
</dbReference>
<comment type="pathway">
    <text evidence="2">Purine metabolism; 3',5'-cyclic di-GMP biosynthesis.</text>
</comment>
<dbReference type="EMBL" id="AATJYL010000009">
    <property type="protein sequence ID" value="EFM1445092.1"/>
    <property type="molecule type" value="Genomic_DNA"/>
</dbReference>
<evidence type="ECO:0000313" key="19">
    <source>
        <dbReference type="Proteomes" id="UP000486847"/>
    </source>
</evidence>
<dbReference type="EC" id="2.7.7.65" evidence="3"/>
<dbReference type="SUPFAM" id="SSF55073">
    <property type="entry name" value="Nucleotide cyclase"/>
    <property type="match status" value="1"/>
</dbReference>
<dbReference type="GO" id="GO:0052621">
    <property type="term" value="F:diguanylate cyclase activity"/>
    <property type="evidence" value="ECO:0007669"/>
    <property type="project" value="UniProtKB-EC"/>
</dbReference>
<dbReference type="GO" id="GO:0043709">
    <property type="term" value="P:cell adhesion involved in single-species biofilm formation"/>
    <property type="evidence" value="ECO:0007669"/>
    <property type="project" value="TreeGrafter"/>
</dbReference>
<dbReference type="Gene3D" id="1.20.120.30">
    <property type="entry name" value="Aspartate receptor, ligand-binding domain"/>
    <property type="match status" value="1"/>
</dbReference>
<reference evidence="15 17" key="3">
    <citation type="submission" date="2018-04" db="EMBL/GenBank/DDBJ databases">
        <title>Draft Genomic Sequencing Of Potential Extraintestinal Pathogenic Escherichia coli B8S56 Isolated from Retail Chicken Skin.</title>
        <authorList>
            <person name="Xu A."/>
            <person name="Tilman S."/>
            <person name="Wisser-Parker K."/>
            <person name="Scullen O.J."/>
            <person name="Sommers C."/>
        </authorList>
    </citation>
    <scope>NUCLEOTIDE SEQUENCE [LARGE SCALE GENOMIC DNA]</scope>
    <source>
        <strain evidence="15 17">B8S56</strain>
    </source>
</reference>
<evidence type="ECO:0000259" key="7">
    <source>
        <dbReference type="PROSITE" id="PS50887"/>
    </source>
</evidence>
<dbReference type="Proteomes" id="UP000272336">
    <property type="component" value="Unassembled WGS sequence"/>
</dbReference>
<keyword evidence="5" id="KW-0342">GTP-binding</keyword>
<dbReference type="EMBL" id="WCEW01000004">
    <property type="protein sequence ID" value="MTE88206.1"/>
    <property type="molecule type" value="Genomic_DNA"/>
</dbReference>
<evidence type="ECO:0000313" key="13">
    <source>
        <dbReference type="EMBL" id="MTE88206.1"/>
    </source>
</evidence>
<feature type="domain" description="GGDEF" evidence="7">
    <location>
        <begin position="157"/>
        <end position="289"/>
    </location>
</feature>
<gene>
    <name evidence="8" type="primary">dgcZ</name>
    <name evidence="14" type="ORF">BK383_06340</name>
    <name evidence="8" type="ORF">C2R31_004413</name>
    <name evidence="12" type="ORF">D9D43_00960</name>
    <name evidence="15" type="ORF">DD762_17050</name>
    <name evidence="9" type="ORF">F7N46_15815</name>
    <name evidence="13" type="ORF">F9B07_05045</name>
    <name evidence="10" type="ORF">HEP34_001385</name>
    <name evidence="11" type="ORF">HL563_02250</name>
</gene>
<evidence type="ECO:0000313" key="10">
    <source>
        <dbReference type="EMBL" id="EFM1445092.1"/>
    </source>
</evidence>
<dbReference type="InterPro" id="IPR025991">
    <property type="entry name" value="Chemoreceptor_zinc-bind_dom"/>
</dbReference>
<reference evidence="12 18" key="5">
    <citation type="submission" date="2018-10" db="EMBL/GenBank/DDBJ databases">
        <authorList>
            <consortium name="NARMS: The National Antimicrobial Resistance Monitoring System"/>
        </authorList>
    </citation>
    <scope>NUCLEOTIDE SEQUENCE [LARGE SCALE GENOMIC DNA]</scope>
    <source>
        <strain evidence="12 18">CVM N17EC0060</strain>
        <strain evidence="9 21">FSIS11923834</strain>
    </source>
</reference>
<dbReference type="EMBL" id="MOKI01000009">
    <property type="protein sequence ID" value="OJR55903.1"/>
    <property type="molecule type" value="Genomic_DNA"/>
</dbReference>
<evidence type="ECO:0000313" key="12">
    <source>
        <dbReference type="EMBL" id="MGE12175.1"/>
    </source>
</evidence>
<evidence type="ECO:0000256" key="2">
    <source>
        <dbReference type="ARBA" id="ARBA00004665"/>
    </source>
</evidence>
<evidence type="ECO:0000313" key="9">
    <source>
        <dbReference type="EMBL" id="EFE8674582.1"/>
    </source>
</evidence>
<dbReference type="Proteomes" id="UP000533482">
    <property type="component" value="Unassembled WGS sequence"/>
</dbReference>
<dbReference type="EMBL" id="AASOHJ010000019">
    <property type="protein sequence ID" value="EFE8674582.1"/>
    <property type="molecule type" value="Genomic_DNA"/>
</dbReference>
<sequence>MIKKTTEIDAILLNLNKAIDAHYQWLVSMFHSVVARDASKPEITDNHSYGLCQFGRWIDHLGPLDNDELPYVRLMDSAHQHMHNCGRELMLAIVENHWQDAHFDAFQEGLLSFTAALTDYKIYLLTIRSNMDVLTGLPGRRVLDESFDHQLRNAEPLNLYLMLLDIDRFKLVNDTYGHLIGDVVLRTLATYLASWTRDYETVYRYGGEEFIIIVKAANDEEACRAGIRICQLVDNHAITHSEGHINITVTAGVSRAFPEEPLDVVIGRADRAMYEGKQTGRNRCMFIDEQNVINRVSAPFNIH</sequence>
<dbReference type="GO" id="GO:1902201">
    <property type="term" value="P:negative regulation of bacterial-type flagellum-dependent cell motility"/>
    <property type="evidence" value="ECO:0007669"/>
    <property type="project" value="TreeGrafter"/>
</dbReference>
<accession>A0A0V9KU92</accession>
<evidence type="ECO:0000256" key="1">
    <source>
        <dbReference type="ARBA" id="ARBA00001946"/>
    </source>
</evidence>
<evidence type="ECO:0000313" key="17">
    <source>
        <dbReference type="Proteomes" id="UP000245761"/>
    </source>
</evidence>
<evidence type="ECO:0000313" key="22">
    <source>
        <dbReference type="Proteomes" id="UP000567387"/>
    </source>
</evidence>
<dbReference type="InterPro" id="IPR043128">
    <property type="entry name" value="Rev_trsase/Diguanyl_cyclase"/>
</dbReference>
<dbReference type="InterPro" id="IPR050469">
    <property type="entry name" value="Diguanylate_Cyclase"/>
</dbReference>
<dbReference type="Pfam" id="PF13682">
    <property type="entry name" value="CZB"/>
    <property type="match status" value="1"/>
</dbReference>
<dbReference type="Gene3D" id="3.30.70.270">
    <property type="match status" value="1"/>
</dbReference>
<dbReference type="Pfam" id="PF00990">
    <property type="entry name" value="GGDEF"/>
    <property type="match status" value="1"/>
</dbReference>
<evidence type="ECO:0000313" key="21">
    <source>
        <dbReference type="Proteomes" id="UP000533482"/>
    </source>
</evidence>
<dbReference type="PANTHER" id="PTHR45138">
    <property type="entry name" value="REGULATORY COMPONENTS OF SENSORY TRANSDUCTION SYSTEM"/>
    <property type="match status" value="1"/>
</dbReference>
<keyword evidence="4" id="KW-0547">Nucleotide-binding</keyword>
<dbReference type="GO" id="GO:0005886">
    <property type="term" value="C:plasma membrane"/>
    <property type="evidence" value="ECO:0007669"/>
    <property type="project" value="TreeGrafter"/>
</dbReference>
<evidence type="ECO:0000313" key="15">
    <source>
        <dbReference type="EMBL" id="PWH59359.1"/>
    </source>
</evidence>
<reference evidence="11" key="6">
    <citation type="submission" date="2019-09" db="EMBL/GenBank/DDBJ databases">
        <authorList>
            <consortium name="NCBI Pathogen Detection Project"/>
        </authorList>
    </citation>
    <scope>NUCLEOTIDE SEQUENCE</scope>
    <source>
        <strain evidence="11">EC00618</strain>
    </source>
</reference>
<reference evidence="8 22" key="4">
    <citation type="submission" date="2018-08" db="EMBL/GenBank/DDBJ databases">
        <authorList>
            <consortium name="PulseNet: The National Subtyping Network for Foodborne Disease Surveillance"/>
            <person name="Tarr C.L."/>
            <person name="Trees E."/>
            <person name="Katz L.S."/>
            <person name="Carleton-Romer H.A."/>
            <person name="Stroika S."/>
            <person name="Kucerova Z."/>
            <person name="Roache K.F."/>
            <person name="Sabol A.L."/>
            <person name="Besser J."/>
            <person name="Gerner-Smidt P."/>
        </authorList>
    </citation>
    <scope>NUCLEOTIDE SEQUENCE [LARGE SCALE GENOMIC DNA]</scope>
    <source>
        <strain evidence="8 22">PNUSAE011918</strain>
    </source>
</reference>
<evidence type="ECO:0000256" key="3">
    <source>
        <dbReference type="ARBA" id="ARBA00012528"/>
    </source>
</evidence>
<name>A0A0V9KU92_ECOLX</name>
<protein>
    <recommendedName>
        <fullName evidence="3">diguanylate cyclase</fullName>
        <ecNumber evidence="3">2.7.7.65</ecNumber>
    </recommendedName>
</protein>
<reference evidence="11" key="2">
    <citation type="journal article" date="2018" name="Genome Biol.">
        <title>SKESA: strategic k-mer extension for scrupulous assemblies.</title>
        <authorList>
            <person name="Souvorov A."/>
            <person name="Agarwala R."/>
            <person name="Lipman D.J."/>
        </authorList>
    </citation>
    <scope>NUCLEOTIDE SEQUENCE [LARGE SCALE GENOMIC DNA]</scope>
    <source>
        <strain evidence="11">EC00618</strain>
    </source>
</reference>
<comment type="caution">
    <text evidence="12">The sequence shown here is derived from an EMBL/GenBank/DDBJ whole genome shotgun (WGS) entry which is preliminary data.</text>
</comment>
<dbReference type="Proteomes" id="UP000567387">
    <property type="component" value="Unassembled WGS sequence"/>
</dbReference>
<dbReference type="Proteomes" id="UP000486847">
    <property type="component" value="Unassembled WGS sequence"/>
</dbReference>
<dbReference type="EMBL" id="RNLZ01000001">
    <property type="protein sequence ID" value="MGE12175.1"/>
    <property type="molecule type" value="Genomic_DNA"/>
</dbReference>
<dbReference type="Proteomes" id="UP000245761">
    <property type="component" value="Unassembled WGS sequence"/>
</dbReference>
<dbReference type="RefSeq" id="WP_000592809.1">
    <property type="nucleotide sequence ID" value="NZ_AP021935.1"/>
</dbReference>
<keyword evidence="12" id="KW-0808">Transferase</keyword>
<reference evidence="10 20" key="8">
    <citation type="submission" date="2020-04" db="EMBL/GenBank/DDBJ databases">
        <authorList>
            <consortium name="GenomeTrakr network: Whole genome sequencing for foodborne pathogen traceback"/>
        </authorList>
    </citation>
    <scope>NUCLEOTIDE SEQUENCE [LARGE SCALE GENOMIC DNA]</scope>
    <source>
        <strain evidence="10 20">PSU-2464</strain>
    </source>
</reference>
<dbReference type="EMBL" id="AASCBU010000029">
    <property type="protein sequence ID" value="EFA8786484.1"/>
    <property type="molecule type" value="Genomic_DNA"/>
</dbReference>
<evidence type="ECO:0000313" key="16">
    <source>
        <dbReference type="Proteomes" id="UP000184277"/>
    </source>
</evidence>
<dbReference type="CDD" id="cd01949">
    <property type="entry name" value="GGDEF"/>
    <property type="match status" value="1"/>
</dbReference>
<dbReference type="NCBIfam" id="TIGR00254">
    <property type="entry name" value="GGDEF"/>
    <property type="match status" value="1"/>
</dbReference>
<dbReference type="Proteomes" id="UP000519182">
    <property type="component" value="Unassembled WGS sequence"/>
</dbReference>
<evidence type="ECO:0000313" key="18">
    <source>
        <dbReference type="Proteomes" id="UP000272336"/>
    </source>
</evidence>
<dbReference type="FunFam" id="3.30.70.270:FF:000001">
    <property type="entry name" value="Diguanylate cyclase domain protein"/>
    <property type="match status" value="1"/>
</dbReference>
<dbReference type="NCBIfam" id="NF007380">
    <property type="entry name" value="PRK09894.1"/>
    <property type="match status" value="1"/>
</dbReference>
<comment type="cofactor">
    <cofactor evidence="1">
        <name>Mg(2+)</name>
        <dbReference type="ChEBI" id="CHEBI:18420"/>
    </cofactor>
</comment>
<dbReference type="EMBL" id="DABGYN010000001">
    <property type="protein sequence ID" value="HAJ0832571.1"/>
    <property type="molecule type" value="Genomic_DNA"/>
</dbReference>
<dbReference type="AlphaFoldDB" id="A0A0V9KU92"/>
<evidence type="ECO:0000256" key="4">
    <source>
        <dbReference type="ARBA" id="ARBA00022741"/>
    </source>
</evidence>